<dbReference type="EMBL" id="PRDM01000004">
    <property type="protein sequence ID" value="MBE8726641.1"/>
    <property type="molecule type" value="Genomic_DNA"/>
</dbReference>
<sequence length="61" mass="6805">MEGSFFYAADFQNSFISNEREISAGKAAKIIDLLCAACGNFSFVRNEKRIFKLEFSPETSG</sequence>
<organism evidence="1 2">
    <name type="scientific">Flavobacterium hungaricum</name>
    <dbReference type="NCBI Taxonomy" id="2082725"/>
    <lineage>
        <taxon>Bacteria</taxon>
        <taxon>Pseudomonadati</taxon>
        <taxon>Bacteroidota</taxon>
        <taxon>Flavobacteriia</taxon>
        <taxon>Flavobacteriales</taxon>
        <taxon>Flavobacteriaceae</taxon>
        <taxon>Flavobacterium</taxon>
    </lineage>
</organism>
<keyword evidence="2" id="KW-1185">Reference proteome</keyword>
<evidence type="ECO:0000313" key="1">
    <source>
        <dbReference type="EMBL" id="MBE8726641.1"/>
    </source>
</evidence>
<evidence type="ECO:0000313" key="2">
    <source>
        <dbReference type="Proteomes" id="UP000640614"/>
    </source>
</evidence>
<comment type="caution">
    <text evidence="1">The sequence shown here is derived from an EMBL/GenBank/DDBJ whole genome shotgun (WGS) entry which is preliminary data.</text>
</comment>
<dbReference type="Proteomes" id="UP000640614">
    <property type="component" value="Unassembled WGS sequence"/>
</dbReference>
<protein>
    <submittedName>
        <fullName evidence="1">Uncharacterized protein</fullName>
    </submittedName>
</protein>
<gene>
    <name evidence="1" type="ORF">C4F50_17115</name>
</gene>
<proteinExistence type="predicted"/>
<accession>A0ABR9TMQ5</accession>
<reference evidence="1 2" key="1">
    <citation type="submission" date="2018-07" db="EMBL/GenBank/DDBJ databases">
        <title>Genome assembly of strain KB82.</title>
        <authorList>
            <person name="Kukolya J."/>
            <person name="Horvath B."/>
            <person name="Nagy I."/>
            <person name="Toth A."/>
        </authorList>
    </citation>
    <scope>NUCLEOTIDE SEQUENCE [LARGE SCALE GENOMIC DNA]</scope>
    <source>
        <strain evidence="1 2">Kb82</strain>
    </source>
</reference>
<name>A0ABR9TMQ5_9FLAO</name>